<dbReference type="OrthoDB" id="3546297at2759"/>
<organism evidence="3 4">
    <name type="scientific">Coniella lustricola</name>
    <dbReference type="NCBI Taxonomy" id="2025994"/>
    <lineage>
        <taxon>Eukaryota</taxon>
        <taxon>Fungi</taxon>
        <taxon>Dikarya</taxon>
        <taxon>Ascomycota</taxon>
        <taxon>Pezizomycotina</taxon>
        <taxon>Sordariomycetes</taxon>
        <taxon>Sordariomycetidae</taxon>
        <taxon>Diaporthales</taxon>
        <taxon>Schizoparmaceae</taxon>
        <taxon>Coniella</taxon>
    </lineage>
</organism>
<feature type="non-terminal residue" evidence="3">
    <location>
        <position position="1"/>
    </location>
</feature>
<proteinExistence type="predicted"/>
<keyword evidence="1" id="KW-0812">Transmembrane</keyword>
<sequence length="237" mass="26682">RQTTELSDEEYGFSVNIADIQRMHLRILQGRVNWLALSAGFGENYGIDDGVPHELGSALHEYDLTYACFNVPLIVQAVRDHEYMCQFSEERNDPFKISSERSLDRQMLYQAMRHKLKPLGLFQYLKPTATPTGPWEDGQGEIRPMVGTRGEYFRRALWSRLAGALIGAVFLIGPMWLLVLEQNIFLQLGVVTGCIVIFGLLMVVWLDMLDAVFAATLAYAAVLMVFVGVVMQNLGTS</sequence>
<feature type="transmembrane region" description="Helical" evidence="1">
    <location>
        <begin position="184"/>
        <end position="205"/>
    </location>
</feature>
<accession>A0A2T3AHU7</accession>
<keyword evidence="1" id="KW-0472">Membrane</keyword>
<feature type="domain" description="DUF6594" evidence="2">
    <location>
        <begin position="86"/>
        <end position="224"/>
    </location>
</feature>
<name>A0A2T3AHU7_9PEZI</name>
<dbReference type="InterPro" id="IPR046529">
    <property type="entry name" value="DUF6594"/>
</dbReference>
<feature type="transmembrane region" description="Helical" evidence="1">
    <location>
        <begin position="157"/>
        <end position="178"/>
    </location>
</feature>
<dbReference type="STRING" id="2025994.A0A2T3AHU7"/>
<keyword evidence="1" id="KW-1133">Transmembrane helix</keyword>
<protein>
    <recommendedName>
        <fullName evidence="2">DUF6594 domain-containing protein</fullName>
    </recommendedName>
</protein>
<evidence type="ECO:0000313" key="3">
    <source>
        <dbReference type="EMBL" id="PSR98977.1"/>
    </source>
</evidence>
<evidence type="ECO:0000256" key="1">
    <source>
        <dbReference type="SAM" id="Phobius"/>
    </source>
</evidence>
<evidence type="ECO:0000259" key="2">
    <source>
        <dbReference type="Pfam" id="PF20237"/>
    </source>
</evidence>
<dbReference type="Pfam" id="PF20237">
    <property type="entry name" value="DUF6594"/>
    <property type="match status" value="1"/>
</dbReference>
<feature type="transmembrane region" description="Helical" evidence="1">
    <location>
        <begin position="212"/>
        <end position="231"/>
    </location>
</feature>
<dbReference type="AlphaFoldDB" id="A0A2T3AHU7"/>
<dbReference type="Proteomes" id="UP000241462">
    <property type="component" value="Unassembled WGS sequence"/>
</dbReference>
<dbReference type="EMBL" id="KZ678387">
    <property type="protein sequence ID" value="PSR98977.1"/>
    <property type="molecule type" value="Genomic_DNA"/>
</dbReference>
<evidence type="ECO:0000313" key="4">
    <source>
        <dbReference type="Proteomes" id="UP000241462"/>
    </source>
</evidence>
<gene>
    <name evidence="3" type="ORF">BD289DRAFT_361612</name>
</gene>
<keyword evidence="4" id="KW-1185">Reference proteome</keyword>
<reference evidence="3 4" key="1">
    <citation type="journal article" date="2018" name="Mycol. Prog.">
        <title>Coniella lustricola, a new species from submerged detritus.</title>
        <authorList>
            <person name="Raudabaugh D.B."/>
            <person name="Iturriaga T."/>
            <person name="Carver A."/>
            <person name="Mondo S."/>
            <person name="Pangilinan J."/>
            <person name="Lipzen A."/>
            <person name="He G."/>
            <person name="Amirebrahimi M."/>
            <person name="Grigoriev I.V."/>
            <person name="Miller A.N."/>
        </authorList>
    </citation>
    <scope>NUCLEOTIDE SEQUENCE [LARGE SCALE GENOMIC DNA]</scope>
    <source>
        <strain evidence="3 4">B22-T-1</strain>
    </source>
</reference>
<dbReference type="InParanoid" id="A0A2T3AHU7"/>